<comment type="caution">
    <text evidence="2">The sequence shown here is derived from an EMBL/GenBank/DDBJ whole genome shotgun (WGS) entry which is preliminary data.</text>
</comment>
<evidence type="ECO:0000313" key="2">
    <source>
        <dbReference type="EMBL" id="MFC3928704.1"/>
    </source>
</evidence>
<accession>A0ABV8CXN9</accession>
<reference evidence="3" key="1">
    <citation type="journal article" date="2019" name="Int. J. Syst. Evol. Microbiol.">
        <title>The Global Catalogue of Microorganisms (GCM) 10K type strain sequencing project: providing services to taxonomists for standard genome sequencing and annotation.</title>
        <authorList>
            <consortium name="The Broad Institute Genomics Platform"/>
            <consortium name="The Broad Institute Genome Sequencing Center for Infectious Disease"/>
            <person name="Wu L."/>
            <person name="Ma J."/>
        </authorList>
    </citation>
    <scope>NUCLEOTIDE SEQUENCE [LARGE SCALE GENOMIC DNA]</scope>
    <source>
        <strain evidence="3">CCUG 67170</strain>
    </source>
</reference>
<organism evidence="2 3">
    <name type="scientific">Streptococcus caprae</name>
    <dbReference type="NCBI Taxonomy" id="1640501"/>
    <lineage>
        <taxon>Bacteria</taxon>
        <taxon>Bacillati</taxon>
        <taxon>Bacillota</taxon>
        <taxon>Bacilli</taxon>
        <taxon>Lactobacillales</taxon>
        <taxon>Streptococcaceae</taxon>
        <taxon>Streptococcus</taxon>
    </lineage>
</organism>
<dbReference type="InterPro" id="IPR005151">
    <property type="entry name" value="Tail-specific_protease"/>
</dbReference>
<gene>
    <name evidence="2" type="ORF">ACFORF_09050</name>
</gene>
<dbReference type="SUPFAM" id="SSF52096">
    <property type="entry name" value="ClpP/crotonase"/>
    <property type="match status" value="1"/>
</dbReference>
<dbReference type="PANTHER" id="PTHR11261">
    <property type="entry name" value="INTERPHOTORECEPTOR RETINOID-BINDING PROTEIN"/>
    <property type="match status" value="1"/>
</dbReference>
<dbReference type="InterPro" id="IPR029045">
    <property type="entry name" value="ClpP/crotonase-like_dom_sf"/>
</dbReference>
<dbReference type="Proteomes" id="UP001595807">
    <property type="component" value="Unassembled WGS sequence"/>
</dbReference>
<evidence type="ECO:0000313" key="3">
    <source>
        <dbReference type="Proteomes" id="UP001595807"/>
    </source>
</evidence>
<dbReference type="EMBL" id="JBHRZV010000051">
    <property type="protein sequence ID" value="MFC3928704.1"/>
    <property type="molecule type" value="Genomic_DNA"/>
</dbReference>
<feature type="domain" description="Tail specific protease" evidence="1">
    <location>
        <begin position="180"/>
        <end position="397"/>
    </location>
</feature>
<dbReference type="Gene3D" id="3.90.226.10">
    <property type="entry name" value="2-enoyl-CoA Hydratase, Chain A, domain 1"/>
    <property type="match status" value="1"/>
</dbReference>
<dbReference type="RefSeq" id="WP_380427507.1">
    <property type="nucleotide sequence ID" value="NZ_JBHRZV010000051.1"/>
</dbReference>
<dbReference type="Pfam" id="PF03572">
    <property type="entry name" value="Peptidase_S41"/>
    <property type="match status" value="1"/>
</dbReference>
<proteinExistence type="predicted"/>
<sequence>MNKHEIFDEIVAIMMRDSSTKKDIVGADPEAFRQRLSEEMTSSDFLYVAKAYLASFGVISHVGIGFKDRQPLGFSVRRHEDALYVTRALPSTGLKKEDKIRRINQQSIQAFYESHQDIFVSQIAERQTQDWLYLIGNCSDGQLSIERDGQTLELTIQKPDSNETFGSPFEGYWIDDRTYYLKMENFADEPAIASLYKKVLSELEKAQNLIIDVRVNQGGSDSLYFPLLPYVLPAGKTYQDISTEEEGMEILYSDRNVDSRLAYFNTILLDEQVSAETRLMIEEMKAELMKHRGKGYVLYDNSDDSIFKNYVGVENSPKQVYVLSDVECGSSGDNFVLMMKNMPKVTVVGRPTLGILDYSNCTLVDLGEFEMIYPTSRNCCINKGQGMNDVGVLPDIYLPWTPEILTRDTDLECVLNMINRAG</sequence>
<protein>
    <submittedName>
        <fullName evidence="2">S41 family peptidase</fullName>
    </submittedName>
</protein>
<dbReference type="PANTHER" id="PTHR11261:SF3">
    <property type="entry name" value="RETINOL-BINDING PROTEIN 3"/>
    <property type="match status" value="1"/>
</dbReference>
<name>A0ABV8CXN9_9STRE</name>
<keyword evidence="3" id="KW-1185">Reference proteome</keyword>
<evidence type="ECO:0000259" key="1">
    <source>
        <dbReference type="Pfam" id="PF03572"/>
    </source>
</evidence>